<evidence type="ECO:0008006" key="3">
    <source>
        <dbReference type="Google" id="ProtNLM"/>
    </source>
</evidence>
<protein>
    <recommendedName>
        <fullName evidence="3">AAA+ ATPase domain-containing protein</fullName>
    </recommendedName>
</protein>
<keyword evidence="2" id="KW-1185">Reference proteome</keyword>
<proteinExistence type="predicted"/>
<dbReference type="InterPro" id="IPR027417">
    <property type="entry name" value="P-loop_NTPase"/>
</dbReference>
<dbReference type="SUPFAM" id="SSF52540">
    <property type="entry name" value="P-loop containing nucleoside triphosphate hydrolases"/>
    <property type="match status" value="1"/>
</dbReference>
<dbReference type="Gene3D" id="3.40.50.300">
    <property type="entry name" value="P-loop containing nucleotide triphosphate hydrolases"/>
    <property type="match status" value="1"/>
</dbReference>
<dbReference type="Proteomes" id="UP000605568">
    <property type="component" value="Unassembled WGS sequence"/>
</dbReference>
<name>A0ABQ3ML76_9PSEU</name>
<accession>A0ABQ3ML76</accession>
<gene>
    <name evidence="1" type="ORF">GCM10017774_38080</name>
</gene>
<evidence type="ECO:0000313" key="2">
    <source>
        <dbReference type="Proteomes" id="UP000605568"/>
    </source>
</evidence>
<dbReference type="EMBL" id="BNAR01000005">
    <property type="protein sequence ID" value="GHH42186.1"/>
    <property type="molecule type" value="Genomic_DNA"/>
</dbReference>
<comment type="caution">
    <text evidence="1">The sequence shown here is derived from an EMBL/GenBank/DDBJ whole genome shotgun (WGS) entry which is preliminary data.</text>
</comment>
<organism evidence="1 2">
    <name type="scientific">Lentzea cavernae</name>
    <dbReference type="NCBI Taxonomy" id="2020703"/>
    <lineage>
        <taxon>Bacteria</taxon>
        <taxon>Bacillati</taxon>
        <taxon>Actinomycetota</taxon>
        <taxon>Actinomycetes</taxon>
        <taxon>Pseudonocardiales</taxon>
        <taxon>Pseudonocardiaceae</taxon>
        <taxon>Lentzea</taxon>
    </lineage>
</organism>
<reference evidence="2" key="1">
    <citation type="journal article" date="2019" name="Int. J. Syst. Evol. Microbiol.">
        <title>The Global Catalogue of Microorganisms (GCM) 10K type strain sequencing project: providing services to taxonomists for standard genome sequencing and annotation.</title>
        <authorList>
            <consortium name="The Broad Institute Genomics Platform"/>
            <consortium name="The Broad Institute Genome Sequencing Center for Infectious Disease"/>
            <person name="Wu L."/>
            <person name="Ma J."/>
        </authorList>
    </citation>
    <scope>NUCLEOTIDE SEQUENCE [LARGE SCALE GENOMIC DNA]</scope>
    <source>
        <strain evidence="2">CGMCC 4.7367</strain>
    </source>
</reference>
<sequence>MATDADSKPWTWFVVAGVTLLSGALTAYAMPAESGQDDIRTLRDVTEANLRALADHSELPTRGVGRSQVNRAELQELLRTEGSFVITGEPGSGKSGALHGIAEHLRRQDEDVVLLTAETLGEAPGPVRGDVTLTRPALELLNGWQSEGRGTLLIDGLDASRQGSLTWLANLVGDLNGSRWRTIATMRRFDLRYATVWRNAFAGVPISARRARRDPELRDVRHIVLGDFSVEDLERLAAADSTVRAIVEHSDEDFLRLVRNPFNLRLACQLLPAAEPVTARDRLDLLQRYWRTRVLDQPDGEERGRVLGAVSQEMVRQRALRVPSSVVPESLLAARRAVLRDGVLRESQARLAVGGTEMLVFSHHVLFDYAVAALLLAEGDRSRLRDALDGDPNLVLVARPSIDLHVAAVWHADHTRQAFSHVMIGLAEAGHSIAGVAAASVLVREARRSEDLRWMTELPAGPEYSAIIGWIAGVMSAVEDRVKEHVRGVTTLWASILAAVGTSLASEFDHDLASQSLRLMRALDDLEPLGPGVSGAEDRASFLVRLMTAALRQPAEREWYGQQVARYLPRTLGVSPEPANVLRRTLTPEIMGGWLTRYLDFYVDNIALIATADAQLAEDVLLSSWRLHDDSEAVTPVSQGVVAITSTRKQDVAHLKWLIGQKFEAYLAAVGLERAVPVLATVTTAEAPYLLTSASSYPVEAGAASGRVDVVVGSLRHTVSRESPTIVAAFTEAMRASKMSGADADRFVTAVVLSIRHPEAWSGVLHAAAENFDVLGRAFVPALLAGGLFVHSGTRESACALVRAAASRLSPPEHGVLVAAIQSLPVDVADNVVELTEVAELTVVAEQLPLTVVDVDEAAVPLPAHAVDEALKQAIDAASVDDAEPRLVDALEAELWRAVHDEPEEYTESLVIWAADVLVAHRRPKPGTPLGELVVKLCLAAAETTSSEDGAVEQQ</sequence>
<evidence type="ECO:0000313" key="1">
    <source>
        <dbReference type="EMBL" id="GHH42186.1"/>
    </source>
</evidence>